<reference evidence="1 2" key="1">
    <citation type="journal article" date="2020" name="Sci. Rep.">
        <title>A novel cyanobacterial geosmin producer, revising GeoA distribution and dispersion patterns in Bacteria.</title>
        <authorList>
            <person name="Churro C."/>
            <person name="Semedo-Aguiar A.P."/>
            <person name="Silva A.D."/>
            <person name="Pereira-Leal J.B."/>
            <person name="Leite R.B."/>
        </authorList>
    </citation>
    <scope>NUCLEOTIDE SEQUENCE [LARGE SCALE GENOMIC DNA]</scope>
    <source>
        <strain evidence="1 2">IPMA8</strain>
    </source>
</reference>
<proteinExistence type="predicted"/>
<dbReference type="Proteomes" id="UP000702425">
    <property type="component" value="Unassembled WGS sequence"/>
</dbReference>
<organism evidence="1 2">
    <name type="scientific">Microcoleus asticus IPMA8</name>
    <dbReference type="NCBI Taxonomy" id="2563858"/>
    <lineage>
        <taxon>Bacteria</taxon>
        <taxon>Bacillati</taxon>
        <taxon>Cyanobacteriota</taxon>
        <taxon>Cyanophyceae</taxon>
        <taxon>Oscillatoriophycideae</taxon>
        <taxon>Oscillatoriales</taxon>
        <taxon>Microcoleaceae</taxon>
        <taxon>Microcoleus</taxon>
        <taxon>Microcoleus asticus</taxon>
    </lineage>
</organism>
<evidence type="ECO:0000313" key="2">
    <source>
        <dbReference type="Proteomes" id="UP000702425"/>
    </source>
</evidence>
<protein>
    <submittedName>
        <fullName evidence="1">Uncharacterized protein</fullName>
    </submittedName>
</protein>
<name>A0ABX2D5J7_9CYAN</name>
<sequence length="101" mass="10870">MAETAGAFVQVVPLLVVYCQVPLAVSKAVMAMPWDALALGSVIFVPPRLAMRVEINVPVLALSFWFWGLRVGVPELSRAGELLTRTVTVVGVETMPSVAVY</sequence>
<evidence type="ECO:0000313" key="1">
    <source>
        <dbReference type="EMBL" id="NQE37909.1"/>
    </source>
</evidence>
<dbReference type="EMBL" id="SRRZ01000160">
    <property type="protein sequence ID" value="NQE37909.1"/>
    <property type="molecule type" value="Genomic_DNA"/>
</dbReference>
<gene>
    <name evidence="1" type="ORF">E5S67_05690</name>
</gene>
<comment type="caution">
    <text evidence="1">The sequence shown here is derived from an EMBL/GenBank/DDBJ whole genome shotgun (WGS) entry which is preliminary data.</text>
</comment>
<keyword evidence="2" id="KW-1185">Reference proteome</keyword>
<accession>A0ABX2D5J7</accession>